<evidence type="ECO:0000256" key="3">
    <source>
        <dbReference type="SAM" id="Phobius"/>
    </source>
</evidence>
<evidence type="ECO:0000313" key="5">
    <source>
        <dbReference type="EMBL" id="MCR6098420.1"/>
    </source>
</evidence>
<dbReference type="Pfam" id="PF06725">
    <property type="entry name" value="3D"/>
    <property type="match status" value="1"/>
</dbReference>
<reference evidence="5" key="1">
    <citation type="submission" date="2020-06" db="EMBL/GenBank/DDBJ databases">
        <title>Insight into the genomes of haloalkaliphilic bacilli from Kenyan soda lakes.</title>
        <authorList>
            <person name="Mwirichia R."/>
            <person name="Villamizar G.C."/>
            <person name="Poehlein A."/>
            <person name="Mugweru J."/>
            <person name="Kipnyargis A."/>
            <person name="Kiplimo D."/>
            <person name="Orwa P."/>
            <person name="Daniel R."/>
        </authorList>
    </citation>
    <scope>NUCLEOTIDE SEQUENCE</scope>
    <source>
        <strain evidence="5">B1096_S55</strain>
    </source>
</reference>
<dbReference type="InterPro" id="IPR051933">
    <property type="entry name" value="Resuscitation_pf_RpfB"/>
</dbReference>
<dbReference type="InterPro" id="IPR007137">
    <property type="entry name" value="DUF348"/>
</dbReference>
<keyword evidence="3" id="KW-0472">Membrane</keyword>
<evidence type="ECO:0000256" key="1">
    <source>
        <dbReference type="ARBA" id="ARBA00022729"/>
    </source>
</evidence>
<dbReference type="Pfam" id="PF03990">
    <property type="entry name" value="DUF348"/>
    <property type="match status" value="3"/>
</dbReference>
<dbReference type="GO" id="GO:0004553">
    <property type="term" value="F:hydrolase activity, hydrolyzing O-glycosyl compounds"/>
    <property type="evidence" value="ECO:0007669"/>
    <property type="project" value="InterPro"/>
</dbReference>
<dbReference type="GO" id="GO:0009254">
    <property type="term" value="P:peptidoglycan turnover"/>
    <property type="evidence" value="ECO:0007669"/>
    <property type="project" value="InterPro"/>
</dbReference>
<sequence length="409" mass="45139">MIQWTKQLPVRFAWRKIAVSSVGVLTLMTVLVLAIYEITKTEVMVETNGELLSVYTHASTVGEVLDEQNIEIGEHDLIKPATDTVIDDTMTIIYKNAQEVYVHLDEKEDTVFTTSETVGELMDELDIEVGQYDDVKPSVEEPIVEGLNIHYESAFQVTLFSDGEEETLWTTSTTVADFLEKESITLEELDRVEPSEDERLVKETDINVIRVEKVTDVVEEAVDFATVTENDSSLEKGSEKVKQQGQQGKVEKHYEVVFENGEEVSRELVKENVVEESEDRIVAVGTQQPPETVSRGSNSSSNSESSSSESSSSNEWKTFTATAYTANCNGCSGVTSTGIDLNANPDANVIAVDPNVIPLGSRVEVKGHGTYIAGDTGGAIQGNKIDIFIPNRDQVRAFGRRTVELRVLD</sequence>
<feature type="region of interest" description="Disordered" evidence="2">
    <location>
        <begin position="277"/>
        <end position="314"/>
    </location>
</feature>
<dbReference type="SUPFAM" id="SSF50685">
    <property type="entry name" value="Barwin-like endoglucanases"/>
    <property type="match status" value="1"/>
</dbReference>
<keyword evidence="3" id="KW-0812">Transmembrane</keyword>
<feature type="region of interest" description="Disordered" evidence="2">
    <location>
        <begin position="229"/>
        <end position="249"/>
    </location>
</feature>
<evidence type="ECO:0000313" key="6">
    <source>
        <dbReference type="Proteomes" id="UP001057753"/>
    </source>
</evidence>
<dbReference type="RefSeq" id="WP_257822723.1">
    <property type="nucleotide sequence ID" value="NZ_JABXYM010000001.1"/>
</dbReference>
<feature type="compositionally biased region" description="Basic and acidic residues" evidence="2">
    <location>
        <begin position="233"/>
        <end position="242"/>
    </location>
</feature>
<dbReference type="AlphaFoldDB" id="A0A9Q4B5C1"/>
<accession>A0A9Q4B5C1</accession>
<dbReference type="InterPro" id="IPR059180">
    <property type="entry name" value="3D_YorM"/>
</dbReference>
<gene>
    <name evidence="5" type="ORF">HXA33_18040</name>
</gene>
<comment type="caution">
    <text evidence="5">The sequence shown here is derived from an EMBL/GenBank/DDBJ whole genome shotgun (WGS) entry which is preliminary data.</text>
</comment>
<feature type="domain" description="G5" evidence="4">
    <location>
        <begin position="208"/>
        <end position="288"/>
    </location>
</feature>
<dbReference type="PANTHER" id="PTHR39160">
    <property type="entry name" value="CELL WALL-BINDING PROTEIN YOCH"/>
    <property type="match status" value="1"/>
</dbReference>
<dbReference type="Proteomes" id="UP001057753">
    <property type="component" value="Unassembled WGS sequence"/>
</dbReference>
<name>A0A9Q4B5C1_SALAG</name>
<dbReference type="CDD" id="cd14667">
    <property type="entry name" value="3D_containing_proteins"/>
    <property type="match status" value="1"/>
</dbReference>
<organism evidence="5 6">
    <name type="scientific">Salipaludibacillus agaradhaerens</name>
    <name type="common">Bacillus agaradhaerens</name>
    <dbReference type="NCBI Taxonomy" id="76935"/>
    <lineage>
        <taxon>Bacteria</taxon>
        <taxon>Bacillati</taxon>
        <taxon>Bacillota</taxon>
        <taxon>Bacilli</taxon>
        <taxon>Bacillales</taxon>
        <taxon>Bacillaceae</taxon>
    </lineage>
</organism>
<dbReference type="Gene3D" id="2.40.40.10">
    <property type="entry name" value="RlpA-like domain"/>
    <property type="match status" value="1"/>
</dbReference>
<dbReference type="EMBL" id="JABXYM010000001">
    <property type="protein sequence ID" value="MCR6098420.1"/>
    <property type="molecule type" value="Genomic_DNA"/>
</dbReference>
<keyword evidence="1" id="KW-0732">Signal</keyword>
<dbReference type="PANTHER" id="PTHR39160:SF4">
    <property type="entry name" value="RESUSCITATION-PROMOTING FACTOR RPFB"/>
    <property type="match status" value="1"/>
</dbReference>
<dbReference type="InterPro" id="IPR010611">
    <property type="entry name" value="3D_dom"/>
</dbReference>
<keyword evidence="3" id="KW-1133">Transmembrane helix</keyword>
<feature type="compositionally biased region" description="Polar residues" evidence="2">
    <location>
        <begin position="285"/>
        <end position="296"/>
    </location>
</feature>
<keyword evidence="6" id="KW-1185">Reference proteome</keyword>
<evidence type="ECO:0000256" key="2">
    <source>
        <dbReference type="SAM" id="MobiDB-lite"/>
    </source>
</evidence>
<protein>
    <submittedName>
        <fullName evidence="5">DUF348 domain-containing protein</fullName>
    </submittedName>
</protein>
<dbReference type="PROSITE" id="PS51109">
    <property type="entry name" value="G5"/>
    <property type="match status" value="1"/>
</dbReference>
<proteinExistence type="predicted"/>
<dbReference type="Pfam" id="PF07501">
    <property type="entry name" value="G5"/>
    <property type="match status" value="1"/>
</dbReference>
<evidence type="ECO:0000259" key="4">
    <source>
        <dbReference type="PROSITE" id="PS51109"/>
    </source>
</evidence>
<dbReference type="SMART" id="SM01208">
    <property type="entry name" value="G5"/>
    <property type="match status" value="1"/>
</dbReference>
<feature type="compositionally biased region" description="Low complexity" evidence="2">
    <location>
        <begin position="297"/>
        <end position="314"/>
    </location>
</feature>
<dbReference type="Gene3D" id="2.20.230.10">
    <property type="entry name" value="Resuscitation-promoting factor rpfb"/>
    <property type="match status" value="1"/>
</dbReference>
<feature type="transmembrane region" description="Helical" evidence="3">
    <location>
        <begin position="12"/>
        <end position="36"/>
    </location>
</feature>
<dbReference type="InterPro" id="IPR036908">
    <property type="entry name" value="RlpA-like_sf"/>
</dbReference>
<dbReference type="InterPro" id="IPR011098">
    <property type="entry name" value="G5_dom"/>
</dbReference>
<dbReference type="GO" id="GO:0019867">
    <property type="term" value="C:outer membrane"/>
    <property type="evidence" value="ECO:0007669"/>
    <property type="project" value="InterPro"/>
</dbReference>